<accession>A0A166V3N8</accession>
<dbReference type="Pfam" id="PF01374">
    <property type="entry name" value="Glyco_hydro_46"/>
    <property type="match status" value="1"/>
</dbReference>
<dbReference type="AlphaFoldDB" id="A0A166V3N8"/>
<dbReference type="GO" id="GO:0005975">
    <property type="term" value="P:carbohydrate metabolic process"/>
    <property type="evidence" value="ECO:0007669"/>
    <property type="project" value="InterPro"/>
</dbReference>
<gene>
    <name evidence="1" type="ORF">FIBSPDRAFT_1036951</name>
</gene>
<protein>
    <submittedName>
        <fullName evidence="1">Glycoside hydrolase family 46 protein</fullName>
    </submittedName>
</protein>
<dbReference type="InterPro" id="IPR023099">
    <property type="entry name" value="Glyco_hydro_46_N"/>
</dbReference>
<dbReference type="CDD" id="cd00978">
    <property type="entry name" value="chitosanase_GH46"/>
    <property type="match status" value="1"/>
</dbReference>
<evidence type="ECO:0000313" key="2">
    <source>
        <dbReference type="Proteomes" id="UP000076532"/>
    </source>
</evidence>
<dbReference type="EMBL" id="KV417486">
    <property type="protein sequence ID" value="KZP32317.1"/>
    <property type="molecule type" value="Genomic_DNA"/>
</dbReference>
<sequence>MMNRKISLLTAYSLGLFFCGYISTVSGTIQGSNGLNTWGVPQLSDNLIARKSYPWCEGVYDPTAANCKKYDFSTNSTECIEPKNCTTFYDIHDFKSETQTASVIKFAELITNVFENGNTKMGYAYVQALGDGRGYTCGYIGFTTGTNDANYVVQQFNKRFPKNTAFAKYTKELERLSELPYCHNPDARNDTSALGGFPKVWADQACNNPNFIQTQLDVGRAMYAEPALRFAAQYNVTSPLGFALFYDTIIQHGWQYTEPTINLPRILHFTGTRSKFKTEYDYLQAFLKNRRELMCCVTGDDDTWSSSADRVEDLQRVLTDWAGNKDLKNPVTLKNYGVTVKGTEQIEYDTAECSSKTVPKNWTLPASATVVLPTSCANATKGN</sequence>
<dbReference type="GO" id="GO:0016977">
    <property type="term" value="F:chitosanase activity"/>
    <property type="evidence" value="ECO:0007669"/>
    <property type="project" value="InterPro"/>
</dbReference>
<keyword evidence="1" id="KW-0378">Hydrolase</keyword>
<dbReference type="InterPro" id="IPR023346">
    <property type="entry name" value="Lysozyme-like_dom_sf"/>
</dbReference>
<evidence type="ECO:0000313" key="1">
    <source>
        <dbReference type="EMBL" id="KZP32317.1"/>
    </source>
</evidence>
<dbReference type="InterPro" id="IPR000400">
    <property type="entry name" value="Glyco_hydro_46"/>
</dbReference>
<dbReference type="GO" id="GO:0005576">
    <property type="term" value="C:extracellular region"/>
    <property type="evidence" value="ECO:0007669"/>
    <property type="project" value="InterPro"/>
</dbReference>
<dbReference type="OrthoDB" id="76114at2759"/>
<dbReference type="Proteomes" id="UP000076532">
    <property type="component" value="Unassembled WGS sequence"/>
</dbReference>
<dbReference type="SUPFAM" id="SSF53955">
    <property type="entry name" value="Lysozyme-like"/>
    <property type="match status" value="1"/>
</dbReference>
<reference evidence="1 2" key="1">
    <citation type="journal article" date="2016" name="Mol. Biol. Evol.">
        <title>Comparative Genomics of Early-Diverging Mushroom-Forming Fungi Provides Insights into the Origins of Lignocellulose Decay Capabilities.</title>
        <authorList>
            <person name="Nagy L.G."/>
            <person name="Riley R."/>
            <person name="Tritt A."/>
            <person name="Adam C."/>
            <person name="Daum C."/>
            <person name="Floudas D."/>
            <person name="Sun H."/>
            <person name="Yadav J.S."/>
            <person name="Pangilinan J."/>
            <person name="Larsson K.H."/>
            <person name="Matsuura K."/>
            <person name="Barry K."/>
            <person name="Labutti K."/>
            <person name="Kuo R."/>
            <person name="Ohm R.A."/>
            <person name="Bhattacharya S.S."/>
            <person name="Shirouzu T."/>
            <person name="Yoshinaga Y."/>
            <person name="Martin F.M."/>
            <person name="Grigoriev I.V."/>
            <person name="Hibbett D.S."/>
        </authorList>
    </citation>
    <scope>NUCLEOTIDE SEQUENCE [LARGE SCALE GENOMIC DNA]</scope>
    <source>
        <strain evidence="1 2">CBS 109695</strain>
    </source>
</reference>
<name>A0A166V3N8_9AGAM</name>
<keyword evidence="2" id="KW-1185">Reference proteome</keyword>
<organism evidence="1 2">
    <name type="scientific">Athelia psychrophila</name>
    <dbReference type="NCBI Taxonomy" id="1759441"/>
    <lineage>
        <taxon>Eukaryota</taxon>
        <taxon>Fungi</taxon>
        <taxon>Dikarya</taxon>
        <taxon>Basidiomycota</taxon>
        <taxon>Agaricomycotina</taxon>
        <taxon>Agaricomycetes</taxon>
        <taxon>Agaricomycetidae</taxon>
        <taxon>Atheliales</taxon>
        <taxon>Atheliaceae</taxon>
        <taxon>Athelia</taxon>
    </lineage>
</organism>
<proteinExistence type="predicted"/>
<dbReference type="Gene3D" id="1.20.141.10">
    <property type="entry name" value="Chitosanase, subunit A, domain 1"/>
    <property type="match status" value="1"/>
</dbReference>
<dbReference type="Gene3D" id="3.30.386.10">
    <property type="entry name" value="Chitosanase, subunit A, domain 2"/>
    <property type="match status" value="1"/>
</dbReference>